<keyword evidence="1" id="KW-0812">Transmembrane</keyword>
<dbReference type="Proteomes" id="UP001172102">
    <property type="component" value="Unassembled WGS sequence"/>
</dbReference>
<protein>
    <submittedName>
        <fullName evidence="2">Uncharacterized protein</fullName>
    </submittedName>
</protein>
<dbReference type="PANTHER" id="PTHR37544:SF3">
    <property type="entry name" value="SPRAY"/>
    <property type="match status" value="1"/>
</dbReference>
<keyword evidence="3" id="KW-1185">Reference proteome</keyword>
<evidence type="ECO:0000313" key="3">
    <source>
        <dbReference type="Proteomes" id="UP001172102"/>
    </source>
</evidence>
<dbReference type="Pfam" id="PF11915">
    <property type="entry name" value="DUF3433"/>
    <property type="match status" value="1"/>
</dbReference>
<keyword evidence="1" id="KW-1133">Transmembrane helix</keyword>
<evidence type="ECO:0000256" key="1">
    <source>
        <dbReference type="SAM" id="Phobius"/>
    </source>
</evidence>
<sequence length="256" mass="28419">MPRRKHHVPFFALTYRCRAMFIALLLPLMALLTYYHLLHTDNALELFMDSQTFGVKFLFAAVGGVIALFWASFFTSVATAAPFLTLSSQRQLEPSDDSRSAIFFTPPTNAFSGVWTAARQRNLLLLLAGLISAIAELLLPVLLSNIPYTLTQTLTMHKLCTYLGLAIMGGMVLVLVGSMLFVRWPYMPIDPRTLAGRAYYVADSEMLRRDVMAAVAGSDWEGRRSEDEDGKELKRYFYGSIVGPGGRARMAVDCGG</sequence>
<gene>
    <name evidence="2" type="ORF">B0H67DRAFT_566481</name>
</gene>
<feature type="transmembrane region" description="Helical" evidence="1">
    <location>
        <begin position="123"/>
        <end position="142"/>
    </location>
</feature>
<proteinExistence type="predicted"/>
<dbReference type="EMBL" id="JAUKUA010000001">
    <property type="protein sequence ID" value="KAK0732034.1"/>
    <property type="molecule type" value="Genomic_DNA"/>
</dbReference>
<reference evidence="2" key="1">
    <citation type="submission" date="2023-06" db="EMBL/GenBank/DDBJ databases">
        <title>Genome-scale phylogeny and comparative genomics of the fungal order Sordariales.</title>
        <authorList>
            <consortium name="Lawrence Berkeley National Laboratory"/>
            <person name="Hensen N."/>
            <person name="Bonometti L."/>
            <person name="Westerberg I."/>
            <person name="Brannstrom I.O."/>
            <person name="Guillou S."/>
            <person name="Cros-Aarteil S."/>
            <person name="Calhoun S."/>
            <person name="Haridas S."/>
            <person name="Kuo A."/>
            <person name="Mondo S."/>
            <person name="Pangilinan J."/>
            <person name="Riley R."/>
            <person name="Labutti K."/>
            <person name="Andreopoulos B."/>
            <person name="Lipzen A."/>
            <person name="Chen C."/>
            <person name="Yanf M."/>
            <person name="Daum C."/>
            <person name="Ng V."/>
            <person name="Clum A."/>
            <person name="Steindorff A."/>
            <person name="Ohm R."/>
            <person name="Martin F."/>
            <person name="Silar P."/>
            <person name="Natvig D."/>
            <person name="Lalanne C."/>
            <person name="Gautier V."/>
            <person name="Ament-Velasquez S.L."/>
            <person name="Kruys A."/>
            <person name="Hutchinson M.I."/>
            <person name="Powell A.J."/>
            <person name="Barry K."/>
            <person name="Miller A.N."/>
            <person name="Grigoriev I.V."/>
            <person name="Debuchy R."/>
            <person name="Gladieux P."/>
            <person name="Thoren M.H."/>
            <person name="Johannesson H."/>
        </authorList>
    </citation>
    <scope>NUCLEOTIDE SEQUENCE</scope>
    <source>
        <strain evidence="2">SMH4607-1</strain>
    </source>
</reference>
<feature type="transmembrane region" description="Helical" evidence="1">
    <location>
        <begin position="57"/>
        <end position="84"/>
    </location>
</feature>
<name>A0AA40E8D3_9PEZI</name>
<organism evidence="2 3">
    <name type="scientific">Lasiosphaeris hirsuta</name>
    <dbReference type="NCBI Taxonomy" id="260670"/>
    <lineage>
        <taxon>Eukaryota</taxon>
        <taxon>Fungi</taxon>
        <taxon>Dikarya</taxon>
        <taxon>Ascomycota</taxon>
        <taxon>Pezizomycotina</taxon>
        <taxon>Sordariomycetes</taxon>
        <taxon>Sordariomycetidae</taxon>
        <taxon>Sordariales</taxon>
        <taxon>Lasiosphaeriaceae</taxon>
        <taxon>Lasiosphaeris</taxon>
    </lineage>
</organism>
<dbReference type="InterPro" id="IPR021840">
    <property type="entry name" value="DUF3433"/>
</dbReference>
<dbReference type="PANTHER" id="PTHR37544">
    <property type="entry name" value="SPRAY-RELATED"/>
    <property type="match status" value="1"/>
</dbReference>
<dbReference type="AlphaFoldDB" id="A0AA40E8D3"/>
<keyword evidence="1" id="KW-0472">Membrane</keyword>
<feature type="transmembrane region" description="Helical" evidence="1">
    <location>
        <begin position="162"/>
        <end position="182"/>
    </location>
</feature>
<comment type="caution">
    <text evidence="2">The sequence shown here is derived from an EMBL/GenBank/DDBJ whole genome shotgun (WGS) entry which is preliminary data.</text>
</comment>
<feature type="transmembrane region" description="Helical" evidence="1">
    <location>
        <begin position="20"/>
        <end position="37"/>
    </location>
</feature>
<accession>A0AA40E8D3</accession>
<evidence type="ECO:0000313" key="2">
    <source>
        <dbReference type="EMBL" id="KAK0732034.1"/>
    </source>
</evidence>